<dbReference type="GO" id="GO:0016787">
    <property type="term" value="F:hydrolase activity"/>
    <property type="evidence" value="ECO:0007669"/>
    <property type="project" value="UniProtKB-KW"/>
</dbReference>
<reference evidence="2" key="1">
    <citation type="submission" date="2021-04" db="EMBL/GenBank/DDBJ databases">
        <title>The genome sequence of Ideonella sp. 4Y11.</title>
        <authorList>
            <person name="Liu Y."/>
        </authorList>
    </citation>
    <scope>NUCLEOTIDE SEQUENCE</scope>
    <source>
        <strain evidence="2">4Y11</strain>
    </source>
</reference>
<dbReference type="InterPro" id="IPR029058">
    <property type="entry name" value="AB_hydrolase_fold"/>
</dbReference>
<dbReference type="PANTHER" id="PTHR43194">
    <property type="entry name" value="HYDROLASE ALPHA/BETA FOLD FAMILY"/>
    <property type="match status" value="1"/>
</dbReference>
<dbReference type="EMBL" id="JAGQDE010000010">
    <property type="protein sequence ID" value="MBQ0959785.1"/>
    <property type="molecule type" value="Genomic_DNA"/>
</dbReference>
<gene>
    <name evidence="2" type="ORF">KAK06_12610</name>
</gene>
<sequence>MTPAPRTWVLLRGLTREAAHWGDFVPALQAALPHARLLCVDLPGAGTAHRQACPPTIAAITAHCRAAAQAAGATGPLGLLGLSMGGMVAADWLLRHPSEVQTAVLVNSSVAGLSPLHHRLRPGHWPRLPALALGWGSAAAEAQVLGLSSGRRPLPPEWLAHWTAIQRQRPVSRGNALRQLWAAARYRLPPGRPAMPVLVLCSLGDAMVSPACSAALARHWDCPLWEHPRAGHDLALDDPQWLAQAVARWAAGA</sequence>
<accession>A0A940YV21</accession>
<evidence type="ECO:0000259" key="1">
    <source>
        <dbReference type="Pfam" id="PF12697"/>
    </source>
</evidence>
<dbReference type="InterPro" id="IPR000073">
    <property type="entry name" value="AB_hydrolase_1"/>
</dbReference>
<dbReference type="Gene3D" id="3.40.50.1820">
    <property type="entry name" value="alpha/beta hydrolase"/>
    <property type="match status" value="1"/>
</dbReference>
<dbReference type="RefSeq" id="WP_210802464.1">
    <property type="nucleotide sequence ID" value="NZ_JAGQDE010000010.1"/>
</dbReference>
<dbReference type="AlphaFoldDB" id="A0A940YV21"/>
<name>A0A940YV21_9BURK</name>
<evidence type="ECO:0000313" key="2">
    <source>
        <dbReference type="EMBL" id="MBQ0959785.1"/>
    </source>
</evidence>
<comment type="caution">
    <text evidence="2">The sequence shown here is derived from an EMBL/GenBank/DDBJ whole genome shotgun (WGS) entry which is preliminary data.</text>
</comment>
<organism evidence="2 3">
    <name type="scientific">Ideonella aquatica</name>
    <dbReference type="NCBI Taxonomy" id="2824119"/>
    <lineage>
        <taxon>Bacteria</taxon>
        <taxon>Pseudomonadati</taxon>
        <taxon>Pseudomonadota</taxon>
        <taxon>Betaproteobacteria</taxon>
        <taxon>Burkholderiales</taxon>
        <taxon>Sphaerotilaceae</taxon>
        <taxon>Ideonella</taxon>
    </lineage>
</organism>
<dbReference type="InterPro" id="IPR050228">
    <property type="entry name" value="Carboxylesterase_BioH"/>
</dbReference>
<dbReference type="PANTHER" id="PTHR43194:SF5">
    <property type="entry name" value="PIMELOYL-[ACYL-CARRIER PROTEIN] METHYL ESTER ESTERASE"/>
    <property type="match status" value="1"/>
</dbReference>
<keyword evidence="3" id="KW-1185">Reference proteome</keyword>
<evidence type="ECO:0000313" key="3">
    <source>
        <dbReference type="Proteomes" id="UP000678374"/>
    </source>
</evidence>
<dbReference type="Pfam" id="PF12697">
    <property type="entry name" value="Abhydrolase_6"/>
    <property type="match status" value="1"/>
</dbReference>
<dbReference type="Proteomes" id="UP000678374">
    <property type="component" value="Unassembled WGS sequence"/>
</dbReference>
<keyword evidence="2" id="KW-0378">Hydrolase</keyword>
<dbReference type="PRINTS" id="PR00111">
    <property type="entry name" value="ABHYDROLASE"/>
</dbReference>
<dbReference type="SUPFAM" id="SSF53474">
    <property type="entry name" value="alpha/beta-Hydrolases"/>
    <property type="match status" value="1"/>
</dbReference>
<protein>
    <submittedName>
        <fullName evidence="2">Alpha/beta hydrolase</fullName>
    </submittedName>
</protein>
<feature type="domain" description="AB hydrolase-1" evidence="1">
    <location>
        <begin position="9"/>
        <end position="245"/>
    </location>
</feature>
<proteinExistence type="predicted"/>